<comment type="caution">
    <text evidence="11">The sequence shown here is derived from an EMBL/GenBank/DDBJ whole genome shotgun (WGS) entry which is preliminary data.</text>
</comment>
<dbReference type="InterPro" id="IPR003835">
    <property type="entry name" value="Glyco_trans_19"/>
</dbReference>
<name>A0A5D0MKY1_9BACT</name>
<evidence type="ECO:0000256" key="4">
    <source>
        <dbReference type="ARBA" id="ARBA00022516"/>
    </source>
</evidence>
<evidence type="ECO:0000256" key="6">
    <source>
        <dbReference type="ARBA" id="ARBA00022676"/>
    </source>
</evidence>
<reference evidence="11" key="1">
    <citation type="submission" date="2019-08" db="EMBL/GenBank/DDBJ databases">
        <title>Genomic characterization of a novel candidate phylum (ARYD3) from a high temperature, high salinity tertiary oil reservoir in north central Oklahoma, USA.</title>
        <authorList>
            <person name="Youssef N.H."/>
            <person name="Yadav A."/>
            <person name="Elshahed M.S."/>
        </authorList>
    </citation>
    <scope>NUCLEOTIDE SEQUENCE [LARGE SCALE GENOMIC DNA]</scope>
    <source>
        <strain evidence="11">ARYD3</strain>
    </source>
</reference>
<evidence type="ECO:0000256" key="9">
    <source>
        <dbReference type="ARBA" id="ARBA00048975"/>
    </source>
</evidence>
<dbReference type="GO" id="GO:0005543">
    <property type="term" value="F:phospholipid binding"/>
    <property type="evidence" value="ECO:0007669"/>
    <property type="project" value="TreeGrafter"/>
</dbReference>
<dbReference type="GO" id="GO:0008915">
    <property type="term" value="F:lipid-A-disaccharide synthase activity"/>
    <property type="evidence" value="ECO:0007669"/>
    <property type="project" value="UniProtKB-UniRule"/>
</dbReference>
<evidence type="ECO:0000256" key="8">
    <source>
        <dbReference type="ARBA" id="ARBA00023098"/>
    </source>
</evidence>
<keyword evidence="8" id="KW-0443">Lipid metabolism</keyword>
<evidence type="ECO:0000256" key="1">
    <source>
        <dbReference type="ARBA" id="ARBA00002056"/>
    </source>
</evidence>
<evidence type="ECO:0000256" key="10">
    <source>
        <dbReference type="NCBIfam" id="TIGR00215"/>
    </source>
</evidence>
<dbReference type="GO" id="GO:0016020">
    <property type="term" value="C:membrane"/>
    <property type="evidence" value="ECO:0007669"/>
    <property type="project" value="GOC"/>
</dbReference>
<evidence type="ECO:0000313" key="11">
    <source>
        <dbReference type="EMBL" id="TYB31878.1"/>
    </source>
</evidence>
<keyword evidence="5" id="KW-0441">Lipid A biosynthesis</keyword>
<organism evidence="11 12">
    <name type="scientific">Candidatus Mcinerneyibacterium aminivorans</name>
    <dbReference type="NCBI Taxonomy" id="2703815"/>
    <lineage>
        <taxon>Bacteria</taxon>
        <taxon>Candidatus Macinerneyibacteriota</taxon>
        <taxon>Candidatus Mcinerneyibacteria</taxon>
        <taxon>Candidatus Mcinerneyibacteriales</taxon>
        <taxon>Candidatus Mcinerneyibacteriaceae</taxon>
        <taxon>Candidatus Mcinerneyibacterium</taxon>
    </lineage>
</organism>
<dbReference type="PANTHER" id="PTHR30372">
    <property type="entry name" value="LIPID-A-DISACCHARIDE SYNTHASE"/>
    <property type="match status" value="1"/>
</dbReference>
<keyword evidence="7 11" id="KW-0808">Transferase</keyword>
<keyword evidence="4" id="KW-0444">Lipid biosynthesis</keyword>
<evidence type="ECO:0000256" key="5">
    <source>
        <dbReference type="ARBA" id="ARBA00022556"/>
    </source>
</evidence>
<protein>
    <recommendedName>
        <fullName evidence="3 10">Lipid-A-disaccharide synthase</fullName>
        <ecNumber evidence="2 10">2.4.1.182</ecNumber>
    </recommendedName>
</protein>
<comment type="catalytic activity">
    <reaction evidence="9">
        <text>a lipid X + a UDP-2-N,3-O-bis[(3R)-3-hydroxyacyl]-alpha-D-glucosamine = a lipid A disaccharide + UDP + H(+)</text>
        <dbReference type="Rhea" id="RHEA:67828"/>
        <dbReference type="ChEBI" id="CHEBI:15378"/>
        <dbReference type="ChEBI" id="CHEBI:58223"/>
        <dbReference type="ChEBI" id="CHEBI:137748"/>
        <dbReference type="ChEBI" id="CHEBI:176338"/>
        <dbReference type="ChEBI" id="CHEBI:176343"/>
        <dbReference type="EC" id="2.4.1.182"/>
    </reaction>
</comment>
<evidence type="ECO:0000256" key="3">
    <source>
        <dbReference type="ARBA" id="ARBA00020902"/>
    </source>
</evidence>
<sequence>MKKIFLSAGEISGDVHGAYLAKELLSKKEEIKLAGVGGENMSRAGVKIIKDLTDKNSVGLLEGIPFIYENIKSLYQVKKFLKKNPPDKIVLIDNQGFNLKLAKFAKKLDIPTFYYFAPQLWLWGKKKKNKMVENLDYILATFRKEYDFYKDADVRVEYIGHPLLDELKHEKTLEDIKIDLNVKNDKIKIALLPGSRDQELKKLLPKYVEVAKKLKNKYIFLMPFSSEYFYNKYSSRVPDFVKTFVNKSNDIMKISDIIVLSSGTATLEAAIYEKPMIITYKISKLSAWVARKLIKVNYVGMPNILENEEIVPELLQDDFTVENIIEWINRFAEDRNFYKKTKDKLKAIKNKLKPEGAIKKAADIILGGENRK</sequence>
<dbReference type="PANTHER" id="PTHR30372:SF4">
    <property type="entry name" value="LIPID-A-DISACCHARIDE SYNTHASE, MITOCHONDRIAL-RELATED"/>
    <property type="match status" value="1"/>
</dbReference>
<dbReference type="NCBIfam" id="TIGR00215">
    <property type="entry name" value="lpxB"/>
    <property type="match status" value="1"/>
</dbReference>
<evidence type="ECO:0000313" key="12">
    <source>
        <dbReference type="Proteomes" id="UP000324143"/>
    </source>
</evidence>
<dbReference type="EC" id="2.4.1.182" evidence="2 10"/>
<dbReference type="GO" id="GO:0009245">
    <property type="term" value="P:lipid A biosynthetic process"/>
    <property type="evidence" value="ECO:0007669"/>
    <property type="project" value="UniProtKB-UniRule"/>
</dbReference>
<dbReference type="Proteomes" id="UP000324143">
    <property type="component" value="Unassembled WGS sequence"/>
</dbReference>
<dbReference type="AlphaFoldDB" id="A0A5D0MKY1"/>
<accession>A0A5D0MKY1</accession>
<keyword evidence="6 11" id="KW-0328">Glycosyltransferase</keyword>
<keyword evidence="12" id="KW-1185">Reference proteome</keyword>
<evidence type="ECO:0000256" key="7">
    <source>
        <dbReference type="ARBA" id="ARBA00022679"/>
    </source>
</evidence>
<dbReference type="EMBL" id="VSIX01000026">
    <property type="protein sequence ID" value="TYB31878.1"/>
    <property type="molecule type" value="Genomic_DNA"/>
</dbReference>
<evidence type="ECO:0000256" key="2">
    <source>
        <dbReference type="ARBA" id="ARBA00012687"/>
    </source>
</evidence>
<dbReference type="Pfam" id="PF02684">
    <property type="entry name" value="LpxB"/>
    <property type="match status" value="1"/>
</dbReference>
<gene>
    <name evidence="11" type="primary">lpxB</name>
    <name evidence="11" type="ORF">FXF47_02070</name>
</gene>
<comment type="function">
    <text evidence="1">Condensation of UDP-2,3-diacylglucosamine and 2,3-diacylglucosamine-1-phosphate to form lipid A disaccharide, a precursor of lipid A, a phosphorylated glycolipid that anchors the lipopolysaccharide to the outer membrane of the cell.</text>
</comment>
<dbReference type="SUPFAM" id="SSF53756">
    <property type="entry name" value="UDP-Glycosyltransferase/glycogen phosphorylase"/>
    <property type="match status" value="1"/>
</dbReference>
<proteinExistence type="predicted"/>